<evidence type="ECO:0000313" key="3">
    <source>
        <dbReference type="EMBL" id="AYC29535.1"/>
    </source>
</evidence>
<dbReference type="Proteomes" id="UP000265725">
    <property type="component" value="Chromosome"/>
</dbReference>
<gene>
    <name evidence="3" type="ORF">D3873_06415</name>
</gene>
<dbReference type="KEGG" id="paek:D3873_06415"/>
<dbReference type="RefSeq" id="WP_119883275.1">
    <property type="nucleotide sequence ID" value="NZ_CP032418.1"/>
</dbReference>
<dbReference type="EMBL" id="CP032418">
    <property type="protein sequence ID" value="AYC29535.1"/>
    <property type="molecule type" value="Genomic_DNA"/>
</dbReference>
<evidence type="ECO:0000313" key="4">
    <source>
        <dbReference type="Proteomes" id="UP000265725"/>
    </source>
</evidence>
<evidence type="ECO:0000256" key="1">
    <source>
        <dbReference type="SAM" id="SignalP"/>
    </source>
</evidence>
<organism evidence="3 4">
    <name type="scientific">Paenisporosarcina cavernae</name>
    <dbReference type="NCBI Taxonomy" id="2320858"/>
    <lineage>
        <taxon>Bacteria</taxon>
        <taxon>Bacillati</taxon>
        <taxon>Bacillota</taxon>
        <taxon>Bacilli</taxon>
        <taxon>Bacillales</taxon>
        <taxon>Caryophanaceae</taxon>
        <taxon>Paenisporosarcina</taxon>
    </lineage>
</organism>
<feature type="domain" description="Peptidase S55" evidence="2">
    <location>
        <begin position="95"/>
        <end position="315"/>
    </location>
</feature>
<reference evidence="4" key="1">
    <citation type="submission" date="2018-09" db="EMBL/GenBank/DDBJ databases">
        <authorList>
            <person name="Zhu H."/>
        </authorList>
    </citation>
    <scope>NUCLEOTIDE SEQUENCE [LARGE SCALE GENOMIC DNA]</scope>
    <source>
        <strain evidence="4">K2R23-3</strain>
    </source>
</reference>
<dbReference type="InterPro" id="IPR008763">
    <property type="entry name" value="Peptidase_S55"/>
</dbReference>
<evidence type="ECO:0000259" key="2">
    <source>
        <dbReference type="PROSITE" id="PS51494"/>
    </source>
</evidence>
<keyword evidence="4" id="KW-1185">Reference proteome</keyword>
<feature type="chain" id="PRO_5017210178" evidence="1">
    <location>
        <begin position="27"/>
        <end position="315"/>
    </location>
</feature>
<proteinExistence type="predicted"/>
<sequence>MKKLRSFFAACLLVSMCSFSFSYAYAESLIPMGESIGVEMDFSTYTAQHDVLLESGKWVKAGDQLISWNNQSMDSEKTFSKMQQDVQLRSSEIIIKRDKKNHSLILTKEESSGMSYMFSNKAKGIGTLTYINPATHQFGALGHPILIHNQVDVTKFIAGDIFETEIIRVQRSSPGIPGYKIAKNSLSPTKLGKILSNKPLGIFGTISEEQMKSNPTVETAEIQQVKEGNAIIRTTIAGKEVQEFTINITDVHPPSFSFEVDDQQLLKKTGGILQGMSGSPVLQDGLFIGAITHMVVEKPMKGTAIGIEEMIKEAS</sequence>
<name>A0A385YRX5_9BACL</name>
<accession>A0A385YRX5</accession>
<protein>
    <submittedName>
        <fullName evidence="3">Stage IV sporulation protein B</fullName>
    </submittedName>
</protein>
<dbReference type="AlphaFoldDB" id="A0A385YRX5"/>
<dbReference type="PROSITE" id="PS51494">
    <property type="entry name" value="SPOIVB"/>
    <property type="match status" value="1"/>
</dbReference>
<feature type="signal peptide" evidence="1">
    <location>
        <begin position="1"/>
        <end position="26"/>
    </location>
</feature>
<dbReference type="OrthoDB" id="9765242at2"/>
<dbReference type="Pfam" id="PF05580">
    <property type="entry name" value="Peptidase_S55"/>
    <property type="match status" value="1"/>
</dbReference>
<keyword evidence="1" id="KW-0732">Signal</keyword>